<feature type="region of interest" description="Disordered" evidence="1">
    <location>
        <begin position="297"/>
        <end position="415"/>
    </location>
</feature>
<accession>A0A410FUC0</accession>
<keyword evidence="2" id="KW-0812">Transmembrane</keyword>
<protein>
    <submittedName>
        <fullName evidence="3">Uncharacterized protein</fullName>
    </submittedName>
</protein>
<dbReference type="KEGG" id="bih:BIP78_0890"/>
<evidence type="ECO:0000256" key="2">
    <source>
        <dbReference type="SAM" id="Phobius"/>
    </source>
</evidence>
<name>A0A410FUC0_BIPS1</name>
<proteinExistence type="predicted"/>
<feature type="transmembrane region" description="Helical" evidence="2">
    <location>
        <begin position="46"/>
        <end position="65"/>
    </location>
</feature>
<organism evidence="3 4">
    <name type="scientific">Bipolaricaulis sibiricus</name>
    <dbReference type="NCBI Taxonomy" id="2501609"/>
    <lineage>
        <taxon>Bacteria</taxon>
        <taxon>Candidatus Bipolaricaulota</taxon>
        <taxon>Candidatus Bipolaricaulia</taxon>
        <taxon>Candidatus Bipolaricaulales</taxon>
        <taxon>Candidatus Bipolaricaulaceae</taxon>
        <taxon>Candidatus Bipolaricaulis</taxon>
    </lineage>
</organism>
<sequence length="448" mass="45707">MGEQAILARVRTWIRVRNGLRAGGGAVVVLLAATLGGRVVGAPVPAVVLGAVPASVVAGAIWPVAGERRLLRAGRRLGVGERLAALDLVVRRGLAALVTPLAAEIVAARPRGWRLVAGPLECAILCAALGLGMVVLFTPLPGGASAPTGPELTEDALVGTVLPPAPTAATASPQPAEALSLYPSAAEIPAYSPYQDLLAAVLGLEEPELGGLSGDEVAARLAAEEGLLRQLAERIAAAAAGGMSPAERAELAPLAREVARPDLRERLETLLGQEGEGPAREAARAVEAVLEAVERATDRGDAGSGTASDASPQPTPGPGTTTTGPGDLEPGFGELTNPSDVEGHDPVMAGEDDFPFPGLARGVPLEPGPLGDWRPAPGEEDPDVVRGGEGPLRAYIVPGIPGEPPPRSLPDSGALSPQEVEVVLRTRGLPGDLRDLVRRYFELIGGNP</sequence>
<feature type="transmembrane region" description="Helical" evidence="2">
    <location>
        <begin position="115"/>
        <end position="137"/>
    </location>
</feature>
<dbReference type="EMBL" id="CP034928">
    <property type="protein sequence ID" value="QAA76656.1"/>
    <property type="molecule type" value="Genomic_DNA"/>
</dbReference>
<evidence type="ECO:0000313" key="4">
    <source>
        <dbReference type="Proteomes" id="UP000287233"/>
    </source>
</evidence>
<keyword evidence="2" id="KW-1133">Transmembrane helix</keyword>
<reference evidence="4" key="1">
    <citation type="submission" date="2018-12" db="EMBL/GenBank/DDBJ databases">
        <title>Complete genome sequence of an uncultured bacterium of the candidate phylum Bipolaricaulota.</title>
        <authorList>
            <person name="Kadnikov V.V."/>
            <person name="Mardanov A.V."/>
            <person name="Beletsky A.V."/>
            <person name="Frank Y.A."/>
            <person name="Karnachuk O.V."/>
            <person name="Ravin N.V."/>
        </authorList>
    </citation>
    <scope>NUCLEOTIDE SEQUENCE [LARGE SCALE GENOMIC DNA]</scope>
</reference>
<dbReference type="Proteomes" id="UP000287233">
    <property type="component" value="Chromosome"/>
</dbReference>
<evidence type="ECO:0000313" key="3">
    <source>
        <dbReference type="EMBL" id="QAA76656.1"/>
    </source>
</evidence>
<keyword evidence="2" id="KW-0472">Membrane</keyword>
<feature type="transmembrane region" description="Helical" evidence="2">
    <location>
        <begin position="20"/>
        <end position="40"/>
    </location>
</feature>
<evidence type="ECO:0000256" key="1">
    <source>
        <dbReference type="SAM" id="MobiDB-lite"/>
    </source>
</evidence>
<dbReference type="AlphaFoldDB" id="A0A410FUC0"/>
<gene>
    <name evidence="3" type="ORF">BIP78_0890</name>
</gene>